<dbReference type="EMBL" id="JADEXP010000165">
    <property type="protein sequence ID" value="MBE9068386.1"/>
    <property type="molecule type" value="Genomic_DNA"/>
</dbReference>
<accession>A0A928ZVU6</accession>
<dbReference type="GO" id="GO:0016757">
    <property type="term" value="F:glycosyltransferase activity"/>
    <property type="evidence" value="ECO:0007669"/>
    <property type="project" value="InterPro"/>
</dbReference>
<dbReference type="Gene3D" id="3.40.50.2000">
    <property type="entry name" value="Glycogen Phosphorylase B"/>
    <property type="match status" value="2"/>
</dbReference>
<dbReference type="InterPro" id="IPR001296">
    <property type="entry name" value="Glyco_trans_1"/>
</dbReference>
<dbReference type="AlphaFoldDB" id="A0A928ZVU6"/>
<sequence length="426" mass="47906">MRPLIGFLLKTYPKLSETFILNEILELERQGLNLHIFSLRRPSESRIHPGVAQVNAPVTYLPSLLPEYSQAIEKELLDAHIKLFQQDGNHYLSTLQFYLSRHEDRRLHEFLQGGYLAWKQQQLAITHLHTHFANVPTATAEIAQAFSGLSYSITAHAKDIYLTDNVALDRRMAKAEFVLTCTDYNRRYLEQISTSRTPIHLAYHGLDLSRFSPEPRTQLSKIPLILSVGRFCEKKGFPYLLKACYLLKQTGMFFRCAIVGYGPLENAIRQQIKQLGLSDHVTLVGQLTQNQLIEYYQKANIFVLPCLVTDDGDRDGIPNVLLEAMAMEIPVISTDISGISELVTSNGNGVLVPEKDALSLAQALEALIRQPKLRTTLGIAGRLTVLENFGLTSNVGAVKNWLMEAVKQPMRPQNRVLGDLLKLATS</sequence>
<proteinExistence type="predicted"/>
<protein>
    <submittedName>
        <fullName evidence="2">Glycosyltransferase</fullName>
    </submittedName>
</protein>
<dbReference type="SUPFAM" id="SSF53756">
    <property type="entry name" value="UDP-Glycosyltransferase/glycogen phosphorylase"/>
    <property type="match status" value="1"/>
</dbReference>
<reference evidence="2" key="1">
    <citation type="submission" date="2020-10" db="EMBL/GenBank/DDBJ databases">
        <authorList>
            <person name="Castelo-Branco R."/>
            <person name="Eusebio N."/>
            <person name="Adriana R."/>
            <person name="Vieira A."/>
            <person name="Brugerolle De Fraissinette N."/>
            <person name="Rezende De Castro R."/>
            <person name="Schneider M.P."/>
            <person name="Vasconcelos V."/>
            <person name="Leao P.N."/>
        </authorList>
    </citation>
    <scope>NUCLEOTIDE SEQUENCE</scope>
    <source>
        <strain evidence="2">LEGE 11479</strain>
    </source>
</reference>
<evidence type="ECO:0000313" key="2">
    <source>
        <dbReference type="EMBL" id="MBE9068386.1"/>
    </source>
</evidence>
<keyword evidence="3" id="KW-1185">Reference proteome</keyword>
<name>A0A928ZVU6_LEPEC</name>
<dbReference type="RefSeq" id="WP_193994332.1">
    <property type="nucleotide sequence ID" value="NZ_JADEXP010000165.1"/>
</dbReference>
<dbReference type="PANTHER" id="PTHR45947:SF14">
    <property type="entry name" value="SLL1723 PROTEIN"/>
    <property type="match status" value="1"/>
</dbReference>
<dbReference type="Pfam" id="PF00534">
    <property type="entry name" value="Glycos_transf_1"/>
    <property type="match status" value="1"/>
</dbReference>
<dbReference type="Proteomes" id="UP000615026">
    <property type="component" value="Unassembled WGS sequence"/>
</dbReference>
<dbReference type="InterPro" id="IPR050194">
    <property type="entry name" value="Glycosyltransferase_grp1"/>
</dbReference>
<comment type="caution">
    <text evidence="2">The sequence shown here is derived from an EMBL/GenBank/DDBJ whole genome shotgun (WGS) entry which is preliminary data.</text>
</comment>
<dbReference type="PANTHER" id="PTHR45947">
    <property type="entry name" value="SULFOQUINOVOSYL TRANSFERASE SQD2"/>
    <property type="match status" value="1"/>
</dbReference>
<gene>
    <name evidence="2" type="ORF">IQ260_17175</name>
</gene>
<organism evidence="2 3">
    <name type="scientific">Leptolyngbya cf. ectocarpi LEGE 11479</name>
    <dbReference type="NCBI Taxonomy" id="1828722"/>
    <lineage>
        <taxon>Bacteria</taxon>
        <taxon>Bacillati</taxon>
        <taxon>Cyanobacteriota</taxon>
        <taxon>Cyanophyceae</taxon>
        <taxon>Leptolyngbyales</taxon>
        <taxon>Leptolyngbyaceae</taxon>
        <taxon>Leptolyngbya group</taxon>
        <taxon>Leptolyngbya</taxon>
    </lineage>
</organism>
<evidence type="ECO:0000313" key="3">
    <source>
        <dbReference type="Proteomes" id="UP000615026"/>
    </source>
</evidence>
<evidence type="ECO:0000259" key="1">
    <source>
        <dbReference type="Pfam" id="PF00534"/>
    </source>
</evidence>
<feature type="domain" description="Glycosyl transferase family 1" evidence="1">
    <location>
        <begin position="221"/>
        <end position="382"/>
    </location>
</feature>